<dbReference type="InterPro" id="IPR011766">
    <property type="entry name" value="TPP_enzyme_TPP-bd"/>
</dbReference>
<evidence type="ECO:0000259" key="6">
    <source>
        <dbReference type="Pfam" id="PF02775"/>
    </source>
</evidence>
<dbReference type="GO" id="GO:0005948">
    <property type="term" value="C:acetolactate synthase complex"/>
    <property type="evidence" value="ECO:0007669"/>
    <property type="project" value="TreeGrafter"/>
</dbReference>
<dbReference type="PANTHER" id="PTHR18968:SF129">
    <property type="entry name" value="ACETOLACTATE SYNTHASE"/>
    <property type="match status" value="1"/>
</dbReference>
<dbReference type="Pfam" id="PF00205">
    <property type="entry name" value="TPP_enzyme_M"/>
    <property type="match status" value="1"/>
</dbReference>
<dbReference type="SUPFAM" id="SSF52518">
    <property type="entry name" value="Thiamin diphosphate-binding fold (THDP-binding)"/>
    <property type="match status" value="2"/>
</dbReference>
<evidence type="ECO:0000313" key="8">
    <source>
        <dbReference type="EMBL" id="MBL5933770.1"/>
    </source>
</evidence>
<dbReference type="Gene3D" id="3.40.50.1220">
    <property type="entry name" value="TPP-binding domain"/>
    <property type="match status" value="1"/>
</dbReference>
<reference evidence="8" key="1">
    <citation type="submission" date="2020-12" db="EMBL/GenBank/DDBJ databases">
        <title>Draft genome sequence of Enterobacter spp., Lelliottia spp. and Serratia spp. isolated from drinking water reservoirs and lakes.</title>
        <authorList>
            <person name="Reitter C."/>
            <person name="Neuhaus K."/>
            <person name="Huegler M."/>
        </authorList>
    </citation>
    <scope>NUCLEOTIDE SEQUENCE</scope>
    <source>
        <strain evidence="8">TZW15</strain>
    </source>
</reference>
<dbReference type="EC" id="2.2.1.6" evidence="8"/>
<name>A0AAP2ABS4_LELAM</name>
<evidence type="ECO:0000313" key="9">
    <source>
        <dbReference type="Proteomes" id="UP000653275"/>
    </source>
</evidence>
<keyword evidence="8" id="KW-0808">Transferase</keyword>
<dbReference type="GO" id="GO:0050660">
    <property type="term" value="F:flavin adenine dinucleotide binding"/>
    <property type="evidence" value="ECO:0007669"/>
    <property type="project" value="TreeGrafter"/>
</dbReference>
<dbReference type="GO" id="GO:0000287">
    <property type="term" value="F:magnesium ion binding"/>
    <property type="evidence" value="ECO:0007669"/>
    <property type="project" value="InterPro"/>
</dbReference>
<dbReference type="InterPro" id="IPR012782">
    <property type="entry name" value="Acetolactate_synth_catblc"/>
</dbReference>
<dbReference type="SUPFAM" id="SSF52467">
    <property type="entry name" value="DHS-like NAD/FAD-binding domain"/>
    <property type="match status" value="1"/>
</dbReference>
<evidence type="ECO:0000256" key="1">
    <source>
        <dbReference type="ARBA" id="ARBA00007812"/>
    </source>
</evidence>
<accession>A0AAP2ABS4</accession>
<dbReference type="GO" id="GO:0003984">
    <property type="term" value="F:acetolactate synthase activity"/>
    <property type="evidence" value="ECO:0007669"/>
    <property type="project" value="UniProtKB-EC"/>
</dbReference>
<dbReference type="InterPro" id="IPR000399">
    <property type="entry name" value="TPP-bd_CS"/>
</dbReference>
<sequence length="573" mass="61515">MQRSVPSKTNRRTTVNSDKQARQWAHGADMIVGQLEAQGVKQVFGIPGAKIDKVFDSLLDSSIEIIPVRHEANAAFMAAAVGRLTGKAGVALVTSGPGCSNLITGIATANSEGDPVVALGGAVKRADKAKLVHQSMDTVAMFSPVTKYAVEVNSPDAIAEVVSNAFRAAEQGRPGGAFVSLPQDIVDQPVTGAILPASTAALMGPAPESAINDVATLIDNAKNPVILLGLMASQPANSDALHKLLEKSRIPVTSTYQAAGAVNQAHFTRFAGRVGLFNNQAGDRLLHLADLIICIGYSPVEYEPSMWNSGHATLVHIDVLPAYEERNYVPDLELVGDIAETLNLLAGRITHKLELSIRASEILVDRQHQRDLLDRRGASLNQFALHPLRIVRAMQDIVNSDVTLTVDMGSFHIWIARYLYSFRARQVMISNGQQTMGVALPWAIGAWLVNPGRKVVSVSGDGGFLQSSMELETAVRLKANVLHIIWVDNAYNMVAIQEEKKYQRLSGVEFGPVDFKAYADAFGAKGFAVESADALEPTLRAAMDVDGPAVVAIPVDYSDNPLLMGQLHLSQIL</sequence>
<feature type="domain" description="Thiamine pyrophosphate enzyme TPP-binding" evidence="6">
    <location>
        <begin position="407"/>
        <end position="552"/>
    </location>
</feature>
<dbReference type="Pfam" id="PF02776">
    <property type="entry name" value="TPP_enzyme_N"/>
    <property type="match status" value="1"/>
</dbReference>
<dbReference type="InterPro" id="IPR045229">
    <property type="entry name" value="TPP_enz"/>
</dbReference>
<dbReference type="GO" id="GO:0030976">
    <property type="term" value="F:thiamine pyrophosphate binding"/>
    <property type="evidence" value="ECO:0007669"/>
    <property type="project" value="InterPro"/>
</dbReference>
<dbReference type="Gene3D" id="1.20.5.740">
    <property type="entry name" value="Single helix bin"/>
    <property type="match status" value="1"/>
</dbReference>
<dbReference type="Proteomes" id="UP000653275">
    <property type="component" value="Unassembled WGS sequence"/>
</dbReference>
<dbReference type="InterPro" id="IPR029061">
    <property type="entry name" value="THDP-binding"/>
</dbReference>
<comment type="similarity">
    <text evidence="1 3">Belongs to the TPP enzyme family.</text>
</comment>
<feature type="domain" description="Thiamine pyrophosphate enzyme N-terminal TPP-binding" evidence="7">
    <location>
        <begin position="26"/>
        <end position="141"/>
    </location>
</feature>
<evidence type="ECO:0000259" key="5">
    <source>
        <dbReference type="Pfam" id="PF00205"/>
    </source>
</evidence>
<dbReference type="RefSeq" id="WP_202665394.1">
    <property type="nucleotide sequence ID" value="NZ_JAENMS010000002.1"/>
</dbReference>
<protein>
    <submittedName>
        <fullName evidence="8">Acetolactate synthase AlsS</fullName>
        <ecNumber evidence="8">2.2.1.6</ecNumber>
    </submittedName>
</protein>
<feature type="region of interest" description="Disordered" evidence="4">
    <location>
        <begin position="1"/>
        <end position="22"/>
    </location>
</feature>
<dbReference type="NCBIfam" id="NF006378">
    <property type="entry name" value="PRK08617.1"/>
    <property type="match status" value="1"/>
</dbReference>
<evidence type="ECO:0000256" key="3">
    <source>
        <dbReference type="RuleBase" id="RU362132"/>
    </source>
</evidence>
<dbReference type="NCBIfam" id="TIGR02418">
    <property type="entry name" value="acolac_catab"/>
    <property type="match status" value="1"/>
</dbReference>
<dbReference type="InterPro" id="IPR012001">
    <property type="entry name" value="Thiamin_PyroP_enz_TPP-bd_dom"/>
</dbReference>
<comment type="caution">
    <text evidence="8">The sequence shown here is derived from an EMBL/GenBank/DDBJ whole genome shotgun (WGS) entry which is preliminary data.</text>
</comment>
<gene>
    <name evidence="8" type="primary">alsS</name>
    <name evidence="8" type="ORF">I7V27_04730</name>
</gene>
<keyword evidence="2 3" id="KW-0786">Thiamine pyrophosphate</keyword>
<dbReference type="FunFam" id="3.40.50.970:FF:000007">
    <property type="entry name" value="Acetolactate synthase"/>
    <property type="match status" value="1"/>
</dbReference>
<dbReference type="AlphaFoldDB" id="A0AAP2ABS4"/>
<organism evidence="8 9">
    <name type="scientific">Lelliottia amnigena</name>
    <name type="common">Enterobacter amnigenus</name>
    <dbReference type="NCBI Taxonomy" id="61646"/>
    <lineage>
        <taxon>Bacteria</taxon>
        <taxon>Pseudomonadati</taxon>
        <taxon>Pseudomonadota</taxon>
        <taxon>Gammaproteobacteria</taxon>
        <taxon>Enterobacterales</taxon>
        <taxon>Enterobacteriaceae</taxon>
        <taxon>Lelliottia</taxon>
    </lineage>
</organism>
<dbReference type="PANTHER" id="PTHR18968">
    <property type="entry name" value="THIAMINE PYROPHOSPHATE ENZYMES"/>
    <property type="match status" value="1"/>
</dbReference>
<evidence type="ECO:0000259" key="7">
    <source>
        <dbReference type="Pfam" id="PF02776"/>
    </source>
</evidence>
<dbReference type="InterPro" id="IPR029035">
    <property type="entry name" value="DHS-like_NAD/FAD-binding_dom"/>
</dbReference>
<dbReference type="GO" id="GO:0009099">
    <property type="term" value="P:L-valine biosynthetic process"/>
    <property type="evidence" value="ECO:0007669"/>
    <property type="project" value="TreeGrafter"/>
</dbReference>
<evidence type="ECO:0000256" key="4">
    <source>
        <dbReference type="SAM" id="MobiDB-lite"/>
    </source>
</evidence>
<dbReference type="InterPro" id="IPR012000">
    <property type="entry name" value="Thiamin_PyroP_enz_cen_dom"/>
</dbReference>
<dbReference type="CDD" id="cd07035">
    <property type="entry name" value="TPP_PYR_POX_like"/>
    <property type="match status" value="1"/>
</dbReference>
<dbReference type="EMBL" id="JAENMS010000002">
    <property type="protein sequence ID" value="MBL5933770.1"/>
    <property type="molecule type" value="Genomic_DNA"/>
</dbReference>
<dbReference type="Gene3D" id="3.40.50.970">
    <property type="match status" value="2"/>
</dbReference>
<feature type="compositionally biased region" description="Polar residues" evidence="4">
    <location>
        <begin position="1"/>
        <end position="18"/>
    </location>
</feature>
<feature type="domain" description="Thiamine pyrophosphate enzyme central" evidence="5">
    <location>
        <begin position="211"/>
        <end position="344"/>
    </location>
</feature>
<evidence type="ECO:0000256" key="2">
    <source>
        <dbReference type="ARBA" id="ARBA00023052"/>
    </source>
</evidence>
<dbReference type="GO" id="GO:0034077">
    <property type="term" value="P:butanediol metabolic process"/>
    <property type="evidence" value="ECO:0007669"/>
    <property type="project" value="InterPro"/>
</dbReference>
<dbReference type="Pfam" id="PF02775">
    <property type="entry name" value="TPP_enzyme_C"/>
    <property type="match status" value="1"/>
</dbReference>
<dbReference type="GO" id="GO:0009097">
    <property type="term" value="P:isoleucine biosynthetic process"/>
    <property type="evidence" value="ECO:0007669"/>
    <property type="project" value="TreeGrafter"/>
</dbReference>
<proteinExistence type="inferred from homology"/>
<dbReference type="PROSITE" id="PS00187">
    <property type="entry name" value="TPP_ENZYMES"/>
    <property type="match status" value="1"/>
</dbReference>